<proteinExistence type="predicted"/>
<reference evidence="1 2" key="1">
    <citation type="submission" date="2017-10" db="EMBL/GenBank/DDBJ databases">
        <title>FDA dAtabase for Regulatory Grade micrObial Sequences (FDA-ARGOS): Supporting development and validation of Infectious Disease Dx tests.</title>
        <authorList>
            <person name="Campos J."/>
            <person name="Goldberg B."/>
            <person name="Tallon L.J."/>
            <person name="Sadzewicz L."/>
            <person name="Sengamalay N."/>
            <person name="Ott S."/>
            <person name="Godinez A."/>
            <person name="Nagaraj S."/>
            <person name="Vyas G."/>
            <person name="Aluvathingal J."/>
            <person name="Nadendla S."/>
            <person name="Geyer C."/>
            <person name="Nandy P."/>
            <person name="Hobson J."/>
            <person name="Sichtig H."/>
        </authorList>
    </citation>
    <scope>NUCLEOTIDE SEQUENCE [LARGE SCALE GENOMIC DNA]</scope>
    <source>
        <strain evidence="1 2">FDAARGOS_185</strain>
    </source>
</reference>
<gene>
    <name evidence="1" type="ORF">AUF17_04110</name>
</gene>
<protein>
    <recommendedName>
        <fullName evidence="3">Phage head-tail connector protein</fullName>
    </recommendedName>
</protein>
<dbReference type="Proteomes" id="UP000316316">
    <property type="component" value="Unassembled WGS sequence"/>
</dbReference>
<evidence type="ECO:0008006" key="3">
    <source>
        <dbReference type="Google" id="ProtNLM"/>
    </source>
</evidence>
<organism evidence="1 2">
    <name type="scientific">Enterococcus avium</name>
    <name type="common">Streptococcus avium</name>
    <dbReference type="NCBI Taxonomy" id="33945"/>
    <lineage>
        <taxon>Bacteria</taxon>
        <taxon>Bacillati</taxon>
        <taxon>Bacillota</taxon>
        <taxon>Bacilli</taxon>
        <taxon>Lactobacillales</taxon>
        <taxon>Enterococcaceae</taxon>
        <taxon>Enterococcus</taxon>
    </lineage>
</organism>
<dbReference type="AlphaFoldDB" id="A0A8B5W1J4"/>
<accession>A0A8B5W1J4</accession>
<sequence length="115" mass="13410">MDEIEILAEVKRSLEIEDDEKLDNQLTDFIKRISNQLCVRLDFIESVPNVLEYIVVECTIKRFNRKGNEGMDSYNQEGESISYGALLDDFEDDIDVYNKKQKEKSIPRKGVARFV</sequence>
<name>A0A8B5W1J4_ENTAV</name>
<dbReference type="InterPro" id="IPR021146">
    <property type="entry name" value="Phage_gp6-like_head-tail"/>
</dbReference>
<dbReference type="EMBL" id="PDXQ01000001">
    <property type="protein sequence ID" value="TRZ33304.1"/>
    <property type="molecule type" value="Genomic_DNA"/>
</dbReference>
<comment type="caution">
    <text evidence="1">The sequence shown here is derived from an EMBL/GenBank/DDBJ whole genome shotgun (WGS) entry which is preliminary data.</text>
</comment>
<dbReference type="RefSeq" id="WP_144324624.1">
    <property type="nucleotide sequence ID" value="NZ_JARPXA010000002.1"/>
</dbReference>
<dbReference type="Pfam" id="PF05135">
    <property type="entry name" value="Phage_connect_1"/>
    <property type="match status" value="1"/>
</dbReference>
<evidence type="ECO:0000313" key="1">
    <source>
        <dbReference type="EMBL" id="TRZ33304.1"/>
    </source>
</evidence>
<evidence type="ECO:0000313" key="2">
    <source>
        <dbReference type="Proteomes" id="UP000316316"/>
    </source>
</evidence>